<organism evidence="1 2">
    <name type="scientific">Paraburkholderia silvatlantica</name>
    <dbReference type="NCBI Taxonomy" id="321895"/>
    <lineage>
        <taxon>Bacteria</taxon>
        <taxon>Pseudomonadati</taxon>
        <taxon>Pseudomonadota</taxon>
        <taxon>Betaproteobacteria</taxon>
        <taxon>Burkholderiales</taxon>
        <taxon>Burkholderiaceae</taxon>
        <taxon>Paraburkholderia</taxon>
    </lineage>
</organism>
<accession>A0A2V4TPJ9</accession>
<protein>
    <submittedName>
        <fullName evidence="1">Uncharacterized protein</fullName>
    </submittedName>
</protein>
<dbReference type="EMBL" id="QJSQ01000008">
    <property type="protein sequence ID" value="PYE23148.1"/>
    <property type="molecule type" value="Genomic_DNA"/>
</dbReference>
<evidence type="ECO:0000313" key="1">
    <source>
        <dbReference type="EMBL" id="PYE23148.1"/>
    </source>
</evidence>
<dbReference type="AlphaFoldDB" id="A0A2V4TPJ9"/>
<proteinExistence type="predicted"/>
<dbReference type="Proteomes" id="UP000247772">
    <property type="component" value="Unassembled WGS sequence"/>
</dbReference>
<comment type="caution">
    <text evidence="1">The sequence shown here is derived from an EMBL/GenBank/DDBJ whole genome shotgun (WGS) entry which is preliminary data.</text>
</comment>
<evidence type="ECO:0000313" key="2">
    <source>
        <dbReference type="Proteomes" id="UP000247772"/>
    </source>
</evidence>
<name>A0A2V4TPJ9_9BURK</name>
<reference evidence="1 2" key="1">
    <citation type="submission" date="2018-06" db="EMBL/GenBank/DDBJ databases">
        <title>Genomic Encyclopedia of Type Strains, Phase IV (KMG-V): Genome sequencing to study the core and pangenomes of soil and plant-associated prokaryotes.</title>
        <authorList>
            <person name="Whitman W."/>
        </authorList>
    </citation>
    <scope>NUCLEOTIDE SEQUENCE [LARGE SCALE GENOMIC DNA]</scope>
    <source>
        <strain evidence="1 2">SRCL-318</strain>
    </source>
</reference>
<gene>
    <name evidence="1" type="ORF">C7410_10845</name>
</gene>
<sequence>MRGDAFAAFVVILESKGLPAHIIDEQKLAMIVNEERWDLVPLVLAWLIREDDEVKQAFTVFSDAAQKCMANLRAGSVKAANKRATEILSERYRGVFLQAASVYARKLSTLEASLDHLSTLTLAELESLAAEEDDLSARVAAISMKISDEIKRREAKKGAKAKDEKLDPVRQFARKLANDGNYPSRRQAVFAIKADVLDYARTLDGVSLSEQQAEKTIDGWLKEMPDADSLFGRKDGGGR</sequence>